<dbReference type="GO" id="GO:0006633">
    <property type="term" value="P:fatty acid biosynthetic process"/>
    <property type="evidence" value="ECO:0007669"/>
    <property type="project" value="TreeGrafter"/>
</dbReference>
<dbReference type="Pfam" id="PF21385">
    <property type="entry name" value="ACCA_BT"/>
    <property type="match status" value="1"/>
</dbReference>
<dbReference type="GO" id="GO:0003989">
    <property type="term" value="F:acetyl-CoA carboxylase activity"/>
    <property type="evidence" value="ECO:0007669"/>
    <property type="project" value="InterPro"/>
</dbReference>
<gene>
    <name evidence="2" type="ORF">AaE_001812</name>
</gene>
<evidence type="ECO:0000313" key="3">
    <source>
        <dbReference type="Proteomes" id="UP000469452"/>
    </source>
</evidence>
<dbReference type="InterPro" id="IPR049076">
    <property type="entry name" value="ACCA"/>
</dbReference>
<feature type="domain" description="Acetyl-CoA carboxylase BT" evidence="1">
    <location>
        <begin position="1"/>
        <end position="106"/>
    </location>
</feature>
<organism evidence="2 3">
    <name type="scientific">Aphanomyces astaci</name>
    <name type="common">Crayfish plague agent</name>
    <dbReference type="NCBI Taxonomy" id="112090"/>
    <lineage>
        <taxon>Eukaryota</taxon>
        <taxon>Sar</taxon>
        <taxon>Stramenopiles</taxon>
        <taxon>Oomycota</taxon>
        <taxon>Saprolegniomycetes</taxon>
        <taxon>Saprolegniales</taxon>
        <taxon>Verrucalvaceae</taxon>
        <taxon>Aphanomyces</taxon>
    </lineage>
</organism>
<dbReference type="PANTHER" id="PTHR45728:SF3">
    <property type="entry name" value="ACETYL-COA CARBOXYLASE"/>
    <property type="match status" value="1"/>
</dbReference>
<reference evidence="2 3" key="1">
    <citation type="submission" date="2019-06" db="EMBL/GenBank/DDBJ databases">
        <title>Genomics analysis of Aphanomyces spp. identifies a new class of oomycete effector associated with host adaptation.</title>
        <authorList>
            <person name="Gaulin E."/>
        </authorList>
    </citation>
    <scope>NUCLEOTIDE SEQUENCE [LARGE SCALE GENOMIC DNA]</scope>
    <source>
        <strain evidence="2 3">E</strain>
    </source>
</reference>
<dbReference type="AlphaFoldDB" id="A0A6A5ABK0"/>
<sequence>AYQASNTRQEKYVAQLERGQIPGNELLQQEDELELIYEGIKYKIRAARSGEITFTLYCNDSYVQANIRTLSDGGYLVLLNGKSHVAYATKEAQGLRLIVDGNTCVFTNEYDPTRL</sequence>
<feature type="non-terminal residue" evidence="2">
    <location>
        <position position="115"/>
    </location>
</feature>
<evidence type="ECO:0000259" key="1">
    <source>
        <dbReference type="Pfam" id="PF21385"/>
    </source>
</evidence>
<dbReference type="PANTHER" id="PTHR45728">
    <property type="entry name" value="ACETYL-COA CARBOXYLASE, ISOFORM A"/>
    <property type="match status" value="1"/>
</dbReference>
<accession>A0A6A5ABK0</accession>
<protein>
    <recommendedName>
        <fullName evidence="1">Acetyl-CoA carboxylase BT domain-containing protein</fullName>
    </recommendedName>
</protein>
<evidence type="ECO:0000313" key="2">
    <source>
        <dbReference type="EMBL" id="KAF0774488.1"/>
    </source>
</evidence>
<dbReference type="InterPro" id="IPR049074">
    <property type="entry name" value="ACCA_BT"/>
</dbReference>
<name>A0A6A5ABK0_APHAT</name>
<comment type="caution">
    <text evidence="2">The sequence shown here is derived from an EMBL/GenBank/DDBJ whole genome shotgun (WGS) entry which is preliminary data.</text>
</comment>
<feature type="non-terminal residue" evidence="2">
    <location>
        <position position="1"/>
    </location>
</feature>
<proteinExistence type="predicted"/>
<dbReference type="Proteomes" id="UP000469452">
    <property type="component" value="Unassembled WGS sequence"/>
</dbReference>
<dbReference type="EMBL" id="VJMI01003674">
    <property type="protein sequence ID" value="KAF0774488.1"/>
    <property type="molecule type" value="Genomic_DNA"/>
</dbReference>